<keyword evidence="5" id="KW-1185">Reference proteome</keyword>
<dbReference type="RefSeq" id="WP_386670922.1">
    <property type="nucleotide sequence ID" value="NZ_JBHLTG010000004.1"/>
</dbReference>
<proteinExistence type="predicted"/>
<dbReference type="GO" id="GO:0004519">
    <property type="term" value="F:endonuclease activity"/>
    <property type="evidence" value="ECO:0007669"/>
    <property type="project" value="UniProtKB-KW"/>
</dbReference>
<accession>A0ABV6RS59</accession>
<evidence type="ECO:0000259" key="2">
    <source>
        <dbReference type="Pfam" id="PF01396"/>
    </source>
</evidence>
<dbReference type="SUPFAM" id="SSF57783">
    <property type="entry name" value="Zinc beta-ribbon"/>
    <property type="match status" value="1"/>
</dbReference>
<comment type="caution">
    <text evidence="4">The sequence shown here is derived from an EMBL/GenBank/DDBJ whole genome shotgun (WGS) entry which is preliminary data.</text>
</comment>
<feature type="domain" description="Restriction endonuclease type IV Mrr" evidence="3">
    <location>
        <begin position="98"/>
        <end position="207"/>
    </location>
</feature>
<dbReference type="InterPro" id="IPR007560">
    <property type="entry name" value="Restrct_endonuc_IV_Mrr"/>
</dbReference>
<feature type="domain" description="DNA topoisomerase type IA zn finger" evidence="2">
    <location>
        <begin position="245"/>
        <end position="278"/>
    </location>
</feature>
<keyword evidence="1" id="KW-0812">Transmembrane</keyword>
<keyword evidence="4" id="KW-0540">Nuclease</keyword>
<dbReference type="Proteomes" id="UP001589896">
    <property type="component" value="Unassembled WGS sequence"/>
</dbReference>
<dbReference type="Pfam" id="PF04471">
    <property type="entry name" value="Mrr_cat"/>
    <property type="match status" value="1"/>
</dbReference>
<dbReference type="PANTHER" id="PTHR30015:SF7">
    <property type="entry name" value="TYPE IV METHYL-DIRECTED RESTRICTION ENZYME ECOKMRR"/>
    <property type="match status" value="1"/>
</dbReference>
<sequence length="285" mass="31498">MARRRESGLDVLAALPWPVGIGAGLLAYWAVRYGAAWYFGSRDDELAEAFSQQLRSGALAPLAWAVLILCWIAAGVSYLRSRQRARLLETRTGLDSITALDWREFEQLVGEAFRRQGYSIEETGLGGADGGVDLVLRREGRTWLVQCKRWRQRQVPVATVREMWGLLAHHAADGVKIVCVGDYTPDARRFASEKAIDLITGRDLVAMVDAVRQTAPSKRSPILRIEPTLAPSLVSEPAQIASPPCPKCPEPMVRRTNRQTGSAFRGCTAYPHCKGTRMAEAELHS</sequence>
<reference evidence="4 5" key="1">
    <citation type="submission" date="2024-09" db="EMBL/GenBank/DDBJ databases">
        <authorList>
            <person name="Sun Q."/>
            <person name="Mori K."/>
        </authorList>
    </citation>
    <scope>NUCLEOTIDE SEQUENCE [LARGE SCALE GENOMIC DNA]</scope>
    <source>
        <strain evidence="4 5">KCTC 23076</strain>
    </source>
</reference>
<organism evidence="4 5">
    <name type="scientific">Lysobacter korlensis</name>
    <dbReference type="NCBI Taxonomy" id="553636"/>
    <lineage>
        <taxon>Bacteria</taxon>
        <taxon>Pseudomonadati</taxon>
        <taxon>Pseudomonadota</taxon>
        <taxon>Gammaproteobacteria</taxon>
        <taxon>Lysobacterales</taxon>
        <taxon>Lysobacteraceae</taxon>
        <taxon>Lysobacter</taxon>
    </lineage>
</organism>
<name>A0ABV6RS59_9GAMM</name>
<dbReference type="InterPro" id="IPR013498">
    <property type="entry name" value="Topo_IA_Znf"/>
</dbReference>
<evidence type="ECO:0000313" key="5">
    <source>
        <dbReference type="Proteomes" id="UP001589896"/>
    </source>
</evidence>
<dbReference type="GO" id="GO:0016787">
    <property type="term" value="F:hydrolase activity"/>
    <property type="evidence" value="ECO:0007669"/>
    <property type="project" value="UniProtKB-KW"/>
</dbReference>
<protein>
    <submittedName>
        <fullName evidence="4">Restriction endonuclease</fullName>
        <ecNumber evidence="4">3.1.21.-</ecNumber>
    </submittedName>
</protein>
<dbReference type="EC" id="3.1.21.-" evidence="4"/>
<gene>
    <name evidence="4" type="ORF">ACFFGH_18400</name>
</gene>
<dbReference type="Gene3D" id="3.30.65.10">
    <property type="entry name" value="Bacterial Topoisomerase I, domain 1"/>
    <property type="match status" value="1"/>
</dbReference>
<feature type="transmembrane region" description="Helical" evidence="1">
    <location>
        <begin position="58"/>
        <end position="79"/>
    </location>
</feature>
<dbReference type="SUPFAM" id="SSF52980">
    <property type="entry name" value="Restriction endonuclease-like"/>
    <property type="match status" value="1"/>
</dbReference>
<dbReference type="PANTHER" id="PTHR30015">
    <property type="entry name" value="MRR RESTRICTION SYSTEM PROTEIN"/>
    <property type="match status" value="1"/>
</dbReference>
<dbReference type="Pfam" id="PF01396">
    <property type="entry name" value="Zn_ribbon_Top1"/>
    <property type="match status" value="1"/>
</dbReference>
<keyword evidence="4" id="KW-0378">Hydrolase</keyword>
<keyword evidence="4" id="KW-0255">Endonuclease</keyword>
<feature type="transmembrane region" description="Helical" evidence="1">
    <location>
        <begin position="12"/>
        <end position="31"/>
    </location>
</feature>
<dbReference type="InterPro" id="IPR011335">
    <property type="entry name" value="Restrct_endonuc-II-like"/>
</dbReference>
<dbReference type="InterPro" id="IPR052906">
    <property type="entry name" value="Type_IV_Methyl-Rstrct_Enzyme"/>
</dbReference>
<keyword evidence="1" id="KW-1133">Transmembrane helix</keyword>
<keyword evidence="1" id="KW-0472">Membrane</keyword>
<evidence type="ECO:0000259" key="3">
    <source>
        <dbReference type="Pfam" id="PF04471"/>
    </source>
</evidence>
<dbReference type="InterPro" id="IPR011856">
    <property type="entry name" value="tRNA_endonuc-like_dom_sf"/>
</dbReference>
<dbReference type="EMBL" id="JBHLTG010000004">
    <property type="protein sequence ID" value="MFC0679815.1"/>
    <property type="molecule type" value="Genomic_DNA"/>
</dbReference>
<evidence type="ECO:0000313" key="4">
    <source>
        <dbReference type="EMBL" id="MFC0679815.1"/>
    </source>
</evidence>
<evidence type="ECO:0000256" key="1">
    <source>
        <dbReference type="SAM" id="Phobius"/>
    </source>
</evidence>
<dbReference type="Gene3D" id="3.40.1350.10">
    <property type="match status" value="1"/>
</dbReference>